<dbReference type="AlphaFoldDB" id="A0A074L058"/>
<dbReference type="PRINTS" id="PR00793">
    <property type="entry name" value="PROAMNOPTASE"/>
</dbReference>
<feature type="domain" description="Serine aminopeptidase S33" evidence="2">
    <location>
        <begin position="47"/>
        <end position="296"/>
    </location>
</feature>
<dbReference type="EMBL" id="JMIH01000022">
    <property type="protein sequence ID" value="KEO73258.1"/>
    <property type="molecule type" value="Genomic_DNA"/>
</dbReference>
<reference evidence="3 4" key="1">
    <citation type="submission" date="2014-04" db="EMBL/GenBank/DDBJ databases">
        <title>Characterization and application of a salt tolerant electro-active bacterium.</title>
        <authorList>
            <person name="Yang L."/>
            <person name="Wei S."/>
            <person name="Tay Q.X.M."/>
        </authorList>
    </citation>
    <scope>NUCLEOTIDE SEQUENCE [LARGE SCALE GENOMIC DNA]</scope>
    <source>
        <strain evidence="3 4">LY1</strain>
    </source>
</reference>
<dbReference type="PANTHER" id="PTHR43798">
    <property type="entry name" value="MONOACYLGLYCEROL LIPASE"/>
    <property type="match status" value="1"/>
</dbReference>
<organism evidence="3 4">
    <name type="scientific">Anditalea andensis</name>
    <dbReference type="NCBI Taxonomy" id="1048983"/>
    <lineage>
        <taxon>Bacteria</taxon>
        <taxon>Pseudomonadati</taxon>
        <taxon>Bacteroidota</taxon>
        <taxon>Cytophagia</taxon>
        <taxon>Cytophagales</taxon>
        <taxon>Cytophagaceae</taxon>
        <taxon>Anditalea</taxon>
    </lineage>
</organism>
<evidence type="ECO:0000256" key="1">
    <source>
        <dbReference type="ARBA" id="ARBA00022801"/>
    </source>
</evidence>
<protein>
    <recommendedName>
        <fullName evidence="2">Serine aminopeptidase S33 domain-containing protein</fullName>
    </recommendedName>
</protein>
<dbReference type="SUPFAM" id="SSF53474">
    <property type="entry name" value="alpha/beta-Hydrolases"/>
    <property type="match status" value="1"/>
</dbReference>
<evidence type="ECO:0000259" key="2">
    <source>
        <dbReference type="Pfam" id="PF12146"/>
    </source>
</evidence>
<sequence>MIRLSYLIFLLLFINISLNAQHSIKTHEGVNIGGIGQWIGTQSNDDTKPLLLFLHGGPGFSSRPYSKKFIKHLKNDFIIAQWDQRGTGITAAWGNDSDPISLELMYNDTKDVVDYLLKKFGKDKLYLVGFSWGGFLGHQFAHEYPELLYAYISVSPMIHGSGSDRLTKRILIEKAQNANNFHAIKDLSQISIPYNSWEELYKLRKWTASFSEKKVTNKQFPPSLFRTWSQKWMPLFLEASNMNIAESVPEIRCPIYFFLSDKDLVANYKVTQNYYNKLKASHKHIVWFDQSTHEIPSQEPKKFAMELIKIGQLSL</sequence>
<proteinExistence type="predicted"/>
<gene>
    <name evidence="3" type="ORF">EL17_12980</name>
</gene>
<evidence type="ECO:0000313" key="4">
    <source>
        <dbReference type="Proteomes" id="UP000027821"/>
    </source>
</evidence>
<dbReference type="STRING" id="1048983.EL17_12980"/>
<name>A0A074L058_9BACT</name>
<dbReference type="InterPro" id="IPR029058">
    <property type="entry name" value="AB_hydrolase_fold"/>
</dbReference>
<comment type="caution">
    <text evidence="3">The sequence shown here is derived from an EMBL/GenBank/DDBJ whole genome shotgun (WGS) entry which is preliminary data.</text>
</comment>
<dbReference type="Gene3D" id="3.40.50.1820">
    <property type="entry name" value="alpha/beta hydrolase"/>
    <property type="match status" value="1"/>
</dbReference>
<keyword evidence="4" id="KW-1185">Reference proteome</keyword>
<dbReference type="PANTHER" id="PTHR43798:SF33">
    <property type="entry name" value="HYDROLASE, PUTATIVE (AFU_ORTHOLOGUE AFUA_2G14860)-RELATED"/>
    <property type="match status" value="1"/>
</dbReference>
<dbReference type="InterPro" id="IPR022742">
    <property type="entry name" value="Hydrolase_4"/>
</dbReference>
<dbReference type="OrthoDB" id="9796770at2"/>
<dbReference type="GO" id="GO:0006508">
    <property type="term" value="P:proteolysis"/>
    <property type="evidence" value="ECO:0007669"/>
    <property type="project" value="InterPro"/>
</dbReference>
<dbReference type="GO" id="GO:0008233">
    <property type="term" value="F:peptidase activity"/>
    <property type="evidence" value="ECO:0007669"/>
    <property type="project" value="InterPro"/>
</dbReference>
<dbReference type="GO" id="GO:0016020">
    <property type="term" value="C:membrane"/>
    <property type="evidence" value="ECO:0007669"/>
    <property type="project" value="TreeGrafter"/>
</dbReference>
<accession>A0A074L058</accession>
<dbReference type="InterPro" id="IPR002410">
    <property type="entry name" value="Peptidase_S33"/>
</dbReference>
<dbReference type="Proteomes" id="UP000027821">
    <property type="component" value="Unassembled WGS sequence"/>
</dbReference>
<evidence type="ECO:0000313" key="3">
    <source>
        <dbReference type="EMBL" id="KEO73258.1"/>
    </source>
</evidence>
<dbReference type="InterPro" id="IPR050266">
    <property type="entry name" value="AB_hydrolase_sf"/>
</dbReference>
<keyword evidence="1" id="KW-0378">Hydrolase</keyword>
<dbReference type="Pfam" id="PF12146">
    <property type="entry name" value="Hydrolase_4"/>
    <property type="match status" value="1"/>
</dbReference>
<dbReference type="eggNOG" id="COG0596">
    <property type="taxonomic scope" value="Bacteria"/>
</dbReference>
<dbReference type="RefSeq" id="WP_035075044.1">
    <property type="nucleotide sequence ID" value="NZ_JMIH01000022.1"/>
</dbReference>